<evidence type="ECO:0000313" key="18">
    <source>
        <dbReference type="Proteomes" id="UP001189429"/>
    </source>
</evidence>
<feature type="transmembrane region" description="Helical" evidence="15">
    <location>
        <begin position="343"/>
        <end position="368"/>
    </location>
</feature>
<evidence type="ECO:0000256" key="1">
    <source>
        <dbReference type="ARBA" id="ARBA00004141"/>
    </source>
</evidence>
<evidence type="ECO:0000256" key="6">
    <source>
        <dbReference type="ARBA" id="ARBA00022692"/>
    </source>
</evidence>
<dbReference type="PROSITE" id="PS50222">
    <property type="entry name" value="EF_HAND_2"/>
    <property type="match status" value="1"/>
</dbReference>
<feature type="transmembrane region" description="Helical" evidence="15">
    <location>
        <begin position="310"/>
        <end position="331"/>
    </location>
</feature>
<feature type="region of interest" description="Disordered" evidence="14">
    <location>
        <begin position="1"/>
        <end position="114"/>
    </location>
</feature>
<dbReference type="PROSITE" id="PS00018">
    <property type="entry name" value="EF_HAND_1"/>
    <property type="match status" value="1"/>
</dbReference>
<keyword evidence="4" id="KW-0109">Calcium transport</keyword>
<keyword evidence="10" id="KW-0406">Ion transport</keyword>
<protein>
    <recommendedName>
        <fullName evidence="16">EF-hand domain-containing protein</fullName>
    </recommendedName>
</protein>
<evidence type="ECO:0000256" key="2">
    <source>
        <dbReference type="ARBA" id="ARBA00022448"/>
    </source>
</evidence>
<feature type="compositionally biased region" description="Pro residues" evidence="14">
    <location>
        <begin position="47"/>
        <end position="56"/>
    </location>
</feature>
<gene>
    <name evidence="17" type="ORF">PCOR1329_LOCUS17813</name>
</gene>
<evidence type="ECO:0000256" key="4">
    <source>
        <dbReference type="ARBA" id="ARBA00022568"/>
    </source>
</evidence>
<feature type="region of interest" description="Disordered" evidence="14">
    <location>
        <begin position="182"/>
        <end position="205"/>
    </location>
</feature>
<dbReference type="Pfam" id="PF00520">
    <property type="entry name" value="Ion_trans"/>
    <property type="match status" value="1"/>
</dbReference>
<comment type="subcellular location">
    <subcellularLocation>
        <location evidence="1">Membrane</location>
        <topology evidence="1">Multi-pass membrane protein</topology>
    </subcellularLocation>
</comment>
<dbReference type="SMART" id="SM00054">
    <property type="entry name" value="EFh"/>
    <property type="match status" value="1"/>
</dbReference>
<dbReference type="EMBL" id="CAUYUJ010005557">
    <property type="protein sequence ID" value="CAK0814130.1"/>
    <property type="molecule type" value="Genomic_DNA"/>
</dbReference>
<dbReference type="InterPro" id="IPR018247">
    <property type="entry name" value="EF_Hand_1_Ca_BS"/>
</dbReference>
<keyword evidence="6 15" id="KW-0812">Transmembrane</keyword>
<evidence type="ECO:0000256" key="14">
    <source>
        <dbReference type="SAM" id="MobiDB-lite"/>
    </source>
</evidence>
<keyword evidence="2" id="KW-0813">Transport</keyword>
<name>A0ABN9R5P0_9DINO</name>
<dbReference type="InterPro" id="IPR005821">
    <property type="entry name" value="Ion_trans_dom"/>
</dbReference>
<comment type="caution">
    <text evidence="17">The sequence shown here is derived from an EMBL/GenBank/DDBJ whole genome shotgun (WGS) entry which is preliminary data.</text>
</comment>
<keyword evidence="18" id="KW-1185">Reference proteome</keyword>
<accession>A0ABN9R5P0</accession>
<evidence type="ECO:0000256" key="5">
    <source>
        <dbReference type="ARBA" id="ARBA00022673"/>
    </source>
</evidence>
<keyword evidence="7" id="KW-0106">Calcium</keyword>
<dbReference type="SUPFAM" id="SSF81324">
    <property type="entry name" value="Voltage-gated potassium channels"/>
    <property type="match status" value="1"/>
</dbReference>
<keyword evidence="13" id="KW-0407">Ion channel</keyword>
<evidence type="ECO:0000256" key="8">
    <source>
        <dbReference type="ARBA" id="ARBA00022882"/>
    </source>
</evidence>
<dbReference type="Gene3D" id="1.10.287.70">
    <property type="match status" value="1"/>
</dbReference>
<dbReference type="InterPro" id="IPR011992">
    <property type="entry name" value="EF-hand-dom_pair"/>
</dbReference>
<dbReference type="InterPro" id="IPR002048">
    <property type="entry name" value="EF_hand_dom"/>
</dbReference>
<evidence type="ECO:0000256" key="10">
    <source>
        <dbReference type="ARBA" id="ARBA00023065"/>
    </source>
</evidence>
<proteinExistence type="predicted"/>
<evidence type="ECO:0000256" key="3">
    <source>
        <dbReference type="ARBA" id="ARBA00022553"/>
    </source>
</evidence>
<evidence type="ECO:0000259" key="16">
    <source>
        <dbReference type="PROSITE" id="PS50222"/>
    </source>
</evidence>
<feature type="domain" description="EF-hand" evidence="16">
    <location>
        <begin position="530"/>
        <end position="565"/>
    </location>
</feature>
<keyword evidence="11 15" id="KW-0472">Membrane</keyword>
<keyword evidence="5" id="KW-0107">Calcium channel</keyword>
<dbReference type="PANTHER" id="PTHR45628">
    <property type="entry name" value="VOLTAGE-DEPENDENT CALCIUM CHANNEL TYPE A SUBUNIT ALPHA-1"/>
    <property type="match status" value="1"/>
</dbReference>
<evidence type="ECO:0000256" key="9">
    <source>
        <dbReference type="ARBA" id="ARBA00022989"/>
    </source>
</evidence>
<evidence type="ECO:0000256" key="13">
    <source>
        <dbReference type="ARBA" id="ARBA00023303"/>
    </source>
</evidence>
<evidence type="ECO:0000256" key="11">
    <source>
        <dbReference type="ARBA" id="ARBA00023136"/>
    </source>
</evidence>
<dbReference type="Gene3D" id="1.10.238.10">
    <property type="entry name" value="EF-hand"/>
    <property type="match status" value="1"/>
</dbReference>
<dbReference type="InterPro" id="IPR050599">
    <property type="entry name" value="VDCC_alpha-1_subunit"/>
</dbReference>
<dbReference type="InterPro" id="IPR027359">
    <property type="entry name" value="Volt_channel_dom_sf"/>
</dbReference>
<feature type="transmembrane region" description="Helical" evidence="15">
    <location>
        <begin position="482"/>
        <end position="501"/>
    </location>
</feature>
<evidence type="ECO:0000256" key="12">
    <source>
        <dbReference type="ARBA" id="ARBA00023180"/>
    </source>
</evidence>
<reference evidence="17" key="1">
    <citation type="submission" date="2023-10" db="EMBL/GenBank/DDBJ databases">
        <authorList>
            <person name="Chen Y."/>
            <person name="Shah S."/>
            <person name="Dougan E. K."/>
            <person name="Thang M."/>
            <person name="Chan C."/>
        </authorList>
    </citation>
    <scope>NUCLEOTIDE SEQUENCE [LARGE SCALE GENOMIC DNA]</scope>
</reference>
<evidence type="ECO:0000256" key="15">
    <source>
        <dbReference type="SAM" id="Phobius"/>
    </source>
</evidence>
<dbReference type="Proteomes" id="UP001189429">
    <property type="component" value="Unassembled WGS sequence"/>
</dbReference>
<dbReference type="PANTHER" id="PTHR45628:SF7">
    <property type="entry name" value="VOLTAGE-DEPENDENT CALCIUM CHANNEL TYPE A SUBUNIT ALPHA-1"/>
    <property type="match status" value="1"/>
</dbReference>
<evidence type="ECO:0000256" key="7">
    <source>
        <dbReference type="ARBA" id="ARBA00022837"/>
    </source>
</evidence>
<sequence>MADSGERRLGDGGSTRVYPGTVAAQVDNDEPVIWGRGAQSARRGRPPSLPPLPLPRPLESDPGTPVFGTPSKDLPAAPMESPRDIEGKIGANKISSGERRVLGSPPRSPRPGADWEDLRLAVREEMQVLLQVNRELIAQQHREQLRDFEQRLRGCQTFAPKATDAAFAQLSPVSAMTNAQTLAAGDDDNGRDRQAGLGSRRPAEGKQEVGMEVFSDWLDYNEKEAEFLAGVGPLALKIEKTYEAFEDKYATLPEKRGLFARVVHSKSFEVMSGCVILLNTIYISTGTNATMEKAIKGESDTRIDFGEAAFLAWFTIELILKLAAQGMYFFTAKPDVLWNYFDTLLWALSAFLLAFSASGFNVSFLRVLRCLKLVRIIRTLHFLEFTKELRTMMESTVQSAPTLLWCLLIIFFFVLLFAIFFVQASSTTLLSEDGDLTDAQRGDLIANFGSVQTAVLSLLMVTTGGFDWQVMYQTLVPAGDHAAAALLFFVLFFEIAVWNVVTSIFVDKALQLAKPDAEKALLQKRKMELRDRHSIRRMMEKCDVDGSGRMSREEFIRLMSHSDFQSFLEDRGIEIKEAVTFFSMVAAAIGTDEVDLDVLASSCLRIRGFATGIDLNVLRYETRMRFNGISASIIDLRHTVDRLAKAMS</sequence>
<keyword evidence="8" id="KW-0851">Voltage-gated channel</keyword>
<keyword evidence="9 15" id="KW-1133">Transmembrane helix</keyword>
<keyword evidence="3" id="KW-0597">Phosphoprotein</keyword>
<dbReference type="Gene3D" id="1.20.120.350">
    <property type="entry name" value="Voltage-gated potassium channels. Chain C"/>
    <property type="match status" value="1"/>
</dbReference>
<feature type="transmembrane region" description="Helical" evidence="15">
    <location>
        <begin position="270"/>
        <end position="289"/>
    </location>
</feature>
<feature type="transmembrane region" description="Helical" evidence="15">
    <location>
        <begin position="402"/>
        <end position="424"/>
    </location>
</feature>
<keyword evidence="12" id="KW-0325">Glycoprotein</keyword>
<evidence type="ECO:0000313" key="17">
    <source>
        <dbReference type="EMBL" id="CAK0814130.1"/>
    </source>
</evidence>
<dbReference type="SUPFAM" id="SSF47473">
    <property type="entry name" value="EF-hand"/>
    <property type="match status" value="1"/>
</dbReference>
<organism evidence="17 18">
    <name type="scientific">Prorocentrum cordatum</name>
    <dbReference type="NCBI Taxonomy" id="2364126"/>
    <lineage>
        <taxon>Eukaryota</taxon>
        <taxon>Sar</taxon>
        <taxon>Alveolata</taxon>
        <taxon>Dinophyceae</taxon>
        <taxon>Prorocentrales</taxon>
        <taxon>Prorocentraceae</taxon>
        <taxon>Prorocentrum</taxon>
    </lineage>
</organism>
<feature type="transmembrane region" description="Helical" evidence="15">
    <location>
        <begin position="444"/>
        <end position="461"/>
    </location>
</feature>
<feature type="compositionally biased region" description="Basic and acidic residues" evidence="14">
    <location>
        <begin position="1"/>
        <end position="10"/>
    </location>
</feature>